<dbReference type="AlphaFoldDB" id="A0A9P1DYK0"/>
<sequence>MLKLMVKHSKHFVEVVMWDDVSSKLIGKPADDLSDSLSLETLSPSDVHNDVLDLIGREFIFKVGNRKFNTLTNQNEYTIATFSENAEKIKELKESVQEEVFEV</sequence>
<reference evidence="1" key="1">
    <citation type="submission" date="2022-07" db="EMBL/GenBank/DDBJ databases">
        <authorList>
            <person name="Macas J."/>
            <person name="Novak P."/>
            <person name="Neumann P."/>
        </authorList>
    </citation>
    <scope>NUCLEOTIDE SEQUENCE</scope>
</reference>
<feature type="non-terminal residue" evidence="1">
    <location>
        <position position="103"/>
    </location>
</feature>
<organism evidence="1 2">
    <name type="scientific">Cuscuta europaea</name>
    <name type="common">European dodder</name>
    <dbReference type="NCBI Taxonomy" id="41803"/>
    <lineage>
        <taxon>Eukaryota</taxon>
        <taxon>Viridiplantae</taxon>
        <taxon>Streptophyta</taxon>
        <taxon>Embryophyta</taxon>
        <taxon>Tracheophyta</taxon>
        <taxon>Spermatophyta</taxon>
        <taxon>Magnoliopsida</taxon>
        <taxon>eudicotyledons</taxon>
        <taxon>Gunneridae</taxon>
        <taxon>Pentapetalae</taxon>
        <taxon>asterids</taxon>
        <taxon>lamiids</taxon>
        <taxon>Solanales</taxon>
        <taxon>Convolvulaceae</taxon>
        <taxon>Cuscuteae</taxon>
        <taxon>Cuscuta</taxon>
        <taxon>Cuscuta subgen. Cuscuta</taxon>
    </lineage>
</organism>
<protein>
    <submittedName>
        <fullName evidence="1">Uncharacterized protein</fullName>
    </submittedName>
</protein>
<dbReference type="Gene3D" id="2.40.50.140">
    <property type="entry name" value="Nucleic acid-binding proteins"/>
    <property type="match status" value="1"/>
</dbReference>
<dbReference type="Proteomes" id="UP001152484">
    <property type="component" value="Unassembled WGS sequence"/>
</dbReference>
<gene>
    <name evidence="1" type="ORF">CEURO_LOCUS1759</name>
</gene>
<dbReference type="OrthoDB" id="1318443at2759"/>
<comment type="caution">
    <text evidence="1">The sequence shown here is derived from an EMBL/GenBank/DDBJ whole genome shotgun (WGS) entry which is preliminary data.</text>
</comment>
<dbReference type="EMBL" id="CAMAPE010000004">
    <property type="protein sequence ID" value="CAH9061562.1"/>
    <property type="molecule type" value="Genomic_DNA"/>
</dbReference>
<accession>A0A9P1DYK0</accession>
<name>A0A9P1DYK0_CUSEU</name>
<evidence type="ECO:0000313" key="2">
    <source>
        <dbReference type="Proteomes" id="UP001152484"/>
    </source>
</evidence>
<keyword evidence="2" id="KW-1185">Reference proteome</keyword>
<evidence type="ECO:0000313" key="1">
    <source>
        <dbReference type="EMBL" id="CAH9061562.1"/>
    </source>
</evidence>
<proteinExistence type="predicted"/>
<dbReference type="InterPro" id="IPR012340">
    <property type="entry name" value="NA-bd_OB-fold"/>
</dbReference>